<feature type="domain" description="CYTH" evidence="1">
    <location>
        <begin position="1"/>
        <end position="176"/>
    </location>
</feature>
<sequence>MFEVEIKYKVSSLADLRKVVSGIANPLGVSEEEDHYFNHPCRDFAATDEAVRIRLHGDGEVIITYKGPRLGSVGKTRVEINIKVDGFNNAVDFLRRLGFSEVASIRKRREIYTVDKYTIYLDDAGDLGSFVEVETMVSSEQLTDAMAKDILRFSEEKLGLSPSQIEPRTYLELAMENRR</sequence>
<dbReference type="InterPro" id="IPR008173">
    <property type="entry name" value="Adenylyl_cyclase_CyaB"/>
</dbReference>
<dbReference type="AlphaFoldDB" id="A0A830GSP6"/>
<gene>
    <name evidence="2" type="ORF">GCM10007981_05210</name>
</gene>
<organism evidence="2 3">
    <name type="scientific">Thermocladium modestius</name>
    <dbReference type="NCBI Taxonomy" id="62609"/>
    <lineage>
        <taxon>Archaea</taxon>
        <taxon>Thermoproteota</taxon>
        <taxon>Thermoprotei</taxon>
        <taxon>Thermoproteales</taxon>
        <taxon>Thermoproteaceae</taxon>
        <taxon>Thermocladium</taxon>
    </lineage>
</organism>
<dbReference type="SMART" id="SM01118">
    <property type="entry name" value="CYTH"/>
    <property type="match status" value="1"/>
</dbReference>
<dbReference type="PANTHER" id="PTHR21028:SF2">
    <property type="entry name" value="CYTH DOMAIN-CONTAINING PROTEIN"/>
    <property type="match status" value="1"/>
</dbReference>
<reference evidence="2" key="2">
    <citation type="submission" date="2020-09" db="EMBL/GenBank/DDBJ databases">
        <authorList>
            <person name="Sun Q."/>
            <person name="Ohkuma M."/>
        </authorList>
    </citation>
    <scope>NUCLEOTIDE SEQUENCE</scope>
    <source>
        <strain evidence="2">JCM 10088</strain>
    </source>
</reference>
<dbReference type="EMBL" id="BMNL01000001">
    <property type="protein sequence ID" value="GGP19852.1"/>
    <property type="molecule type" value="Genomic_DNA"/>
</dbReference>
<keyword evidence="3" id="KW-1185">Reference proteome</keyword>
<dbReference type="Gene3D" id="2.40.320.10">
    <property type="entry name" value="Hypothetical Protein Pfu-838710-001"/>
    <property type="match status" value="1"/>
</dbReference>
<dbReference type="PROSITE" id="PS51707">
    <property type="entry name" value="CYTH"/>
    <property type="match status" value="1"/>
</dbReference>
<dbReference type="SUPFAM" id="SSF55154">
    <property type="entry name" value="CYTH-like phosphatases"/>
    <property type="match status" value="1"/>
</dbReference>
<dbReference type="Proteomes" id="UP000610960">
    <property type="component" value="Unassembled WGS sequence"/>
</dbReference>
<dbReference type="InterPro" id="IPR033469">
    <property type="entry name" value="CYTH-like_dom_sf"/>
</dbReference>
<dbReference type="InterPro" id="IPR023577">
    <property type="entry name" value="CYTH_domain"/>
</dbReference>
<evidence type="ECO:0000313" key="2">
    <source>
        <dbReference type="EMBL" id="GGP19852.1"/>
    </source>
</evidence>
<proteinExistence type="predicted"/>
<dbReference type="PANTHER" id="PTHR21028">
    <property type="entry name" value="SI:CH211-156B7.4"/>
    <property type="match status" value="1"/>
</dbReference>
<reference evidence="2" key="1">
    <citation type="journal article" date="2014" name="Int. J. Syst. Evol. Microbiol.">
        <title>Complete genome sequence of Corynebacterium casei LMG S-19264T (=DSM 44701T), isolated from a smear-ripened cheese.</title>
        <authorList>
            <consortium name="US DOE Joint Genome Institute (JGI-PGF)"/>
            <person name="Walter F."/>
            <person name="Albersmeier A."/>
            <person name="Kalinowski J."/>
            <person name="Ruckert C."/>
        </authorList>
    </citation>
    <scope>NUCLEOTIDE SEQUENCE</scope>
    <source>
        <strain evidence="2">JCM 10088</strain>
    </source>
</reference>
<protein>
    <submittedName>
        <fullName evidence="2">Adenylate cyclase</fullName>
    </submittedName>
</protein>
<name>A0A830GSP6_9CREN</name>
<accession>A0A830GSP6</accession>
<evidence type="ECO:0000259" key="1">
    <source>
        <dbReference type="PROSITE" id="PS51707"/>
    </source>
</evidence>
<evidence type="ECO:0000313" key="3">
    <source>
        <dbReference type="Proteomes" id="UP000610960"/>
    </source>
</evidence>
<dbReference type="RefSeq" id="WP_188595878.1">
    <property type="nucleotide sequence ID" value="NZ_BMNL01000001.1"/>
</dbReference>
<comment type="caution">
    <text evidence="2">The sequence shown here is derived from an EMBL/GenBank/DDBJ whole genome shotgun (WGS) entry which is preliminary data.</text>
</comment>
<dbReference type="CDD" id="cd07890">
    <property type="entry name" value="CYTH-like_AC_IV-like"/>
    <property type="match status" value="1"/>
</dbReference>
<dbReference type="NCBIfam" id="TIGR00318">
    <property type="entry name" value="cyaB"/>
    <property type="match status" value="1"/>
</dbReference>
<dbReference type="OrthoDB" id="46040at2157"/>
<dbReference type="Pfam" id="PF01928">
    <property type="entry name" value="CYTH"/>
    <property type="match status" value="1"/>
</dbReference>